<gene>
    <name evidence="1" type="ORF">SAMN05216490_0647</name>
</gene>
<protein>
    <recommendedName>
        <fullName evidence="3">DUF3892 domain-containing protein</fullName>
    </recommendedName>
</protein>
<dbReference type="Pfam" id="PF13031">
    <property type="entry name" value="DUF3892"/>
    <property type="match status" value="1"/>
</dbReference>
<proteinExistence type="predicted"/>
<dbReference type="STRING" id="652787.SAMN05216490_0647"/>
<dbReference type="Proteomes" id="UP000199679">
    <property type="component" value="Chromosome I"/>
</dbReference>
<sequence length="103" mass="11734">MANYKISGIWKDANDNNAITHYAFHEISEKSISRGIKTSKADAVRILSQPGNSAVTWVWDYSAAFWENGEKVTVVNSSYLRSNPDNKLTDNLAHLIDYDWLQR</sequence>
<dbReference type="RefSeq" id="WP_091369167.1">
    <property type="nucleotide sequence ID" value="NZ_LT629740.1"/>
</dbReference>
<reference evidence="1 2" key="1">
    <citation type="submission" date="2016-10" db="EMBL/GenBank/DDBJ databases">
        <authorList>
            <person name="de Groot N.N."/>
        </authorList>
    </citation>
    <scope>NUCLEOTIDE SEQUENCE [LARGE SCALE GENOMIC DNA]</scope>
    <source>
        <strain evidence="1 2">MP1X4</strain>
    </source>
</reference>
<evidence type="ECO:0008006" key="3">
    <source>
        <dbReference type="Google" id="ProtNLM"/>
    </source>
</evidence>
<evidence type="ECO:0000313" key="2">
    <source>
        <dbReference type="Proteomes" id="UP000199679"/>
    </source>
</evidence>
<keyword evidence="2" id="KW-1185">Reference proteome</keyword>
<accession>A0A1H1PYJ5</accession>
<dbReference type="EMBL" id="LT629740">
    <property type="protein sequence ID" value="SDS16047.1"/>
    <property type="molecule type" value="Genomic_DNA"/>
</dbReference>
<dbReference type="OrthoDB" id="1442704at2"/>
<organism evidence="1 2">
    <name type="scientific">Mucilaginibacter mallensis</name>
    <dbReference type="NCBI Taxonomy" id="652787"/>
    <lineage>
        <taxon>Bacteria</taxon>
        <taxon>Pseudomonadati</taxon>
        <taxon>Bacteroidota</taxon>
        <taxon>Sphingobacteriia</taxon>
        <taxon>Sphingobacteriales</taxon>
        <taxon>Sphingobacteriaceae</taxon>
        <taxon>Mucilaginibacter</taxon>
    </lineage>
</organism>
<evidence type="ECO:0000313" key="1">
    <source>
        <dbReference type="EMBL" id="SDS16047.1"/>
    </source>
</evidence>
<name>A0A1H1PYJ5_MUCMA</name>
<dbReference type="AlphaFoldDB" id="A0A1H1PYJ5"/>
<dbReference type="InterPro" id="IPR024997">
    <property type="entry name" value="DUF3892"/>
</dbReference>